<proteinExistence type="predicted"/>
<dbReference type="RefSeq" id="WP_346189868.1">
    <property type="nucleotide sequence ID" value="NZ_BAABRL010000014.1"/>
</dbReference>
<evidence type="ECO:0008006" key="3">
    <source>
        <dbReference type="Google" id="ProtNLM"/>
    </source>
</evidence>
<name>A0ABP9V9P3_9BACT</name>
<sequence length="467" mass="53482">MIVINDVTTATLADHETVLDLVQLGKLFDLMIWVKNGKPTLCPDFEKPKYKQSPFLVAIELGNHSMVQYLWENCWQREWEVSDAVDFALGGRNKASYSIAKYLIQEDLPTDNVSAYSAFISHDDALIHSLMDRRMNVRGPDGFADALLGTGCSKPMLRLYRELSPANPDIVTEGLIALREAVQKNKIRATALLTWAGVDPRTRIPDDPYEPGDADATCEYTYISAYDHLVLNKQTREMLKAMKIDVTSEVWLYFLNKACWLYHELAPEVFHWIKKPESTLLAHLDKATEIGAMTLRHLGGWRASDWVESARQSKKLEILEYFLSIGIPLLKAEDSCDHQSIRRSLRSVVDSRRAVRLIWLIYETGDDVQRNLLKEIVRSPAMQKLVREFDPFLLAGMKLGPKNLQKQIPSKRDRPWHLETYEPPYPFAPKAETTTSSALQPAKLSSSNHISKSHHYLKYGQYRHFHQ</sequence>
<comment type="caution">
    <text evidence="1">The sequence shown here is derived from an EMBL/GenBank/DDBJ whole genome shotgun (WGS) entry which is preliminary data.</text>
</comment>
<reference evidence="1 2" key="1">
    <citation type="submission" date="2024-02" db="EMBL/GenBank/DDBJ databases">
        <title>Rubritalea halochordaticola NBRC 107102.</title>
        <authorList>
            <person name="Ichikawa N."/>
            <person name="Katano-Makiyama Y."/>
            <person name="Hidaka K."/>
        </authorList>
    </citation>
    <scope>NUCLEOTIDE SEQUENCE [LARGE SCALE GENOMIC DNA]</scope>
    <source>
        <strain evidence="1 2">NBRC 107102</strain>
    </source>
</reference>
<keyword evidence="2" id="KW-1185">Reference proteome</keyword>
<dbReference type="EMBL" id="BAABRL010000014">
    <property type="protein sequence ID" value="GAA5497347.1"/>
    <property type="molecule type" value="Genomic_DNA"/>
</dbReference>
<protein>
    <recommendedName>
        <fullName evidence="3">Ankyrin repeat domain-containing protein</fullName>
    </recommendedName>
</protein>
<evidence type="ECO:0000313" key="2">
    <source>
        <dbReference type="Proteomes" id="UP001424741"/>
    </source>
</evidence>
<gene>
    <name evidence="1" type="ORF">Rhal01_03540</name>
</gene>
<dbReference type="SUPFAM" id="SSF140860">
    <property type="entry name" value="Pseudo ankyrin repeat-like"/>
    <property type="match status" value="1"/>
</dbReference>
<dbReference type="Proteomes" id="UP001424741">
    <property type="component" value="Unassembled WGS sequence"/>
</dbReference>
<organism evidence="1 2">
    <name type="scientific">Rubritalea halochordaticola</name>
    <dbReference type="NCBI Taxonomy" id="714537"/>
    <lineage>
        <taxon>Bacteria</taxon>
        <taxon>Pseudomonadati</taxon>
        <taxon>Verrucomicrobiota</taxon>
        <taxon>Verrucomicrobiia</taxon>
        <taxon>Verrucomicrobiales</taxon>
        <taxon>Rubritaleaceae</taxon>
        <taxon>Rubritalea</taxon>
    </lineage>
</organism>
<evidence type="ECO:0000313" key="1">
    <source>
        <dbReference type="EMBL" id="GAA5497347.1"/>
    </source>
</evidence>
<accession>A0ABP9V9P3</accession>